<sequence>MGGSTHVSDQPHASQMSEAHDEPDLLRDQFRQLVRYRALLVAGVLIGLLGGGYLAVSGKDTYVATSEVVLRAATVDEFAAGGTAPDKAINIGTERQTAMSNEIAKRAAKKLHLSARSVSALQSDLQVTNPPNTLVLRFAYTYTDPDQAARRANALAQAFMDARQEATENTIKNTVHNLRKQLDPVVKQRKELDEQILRLGEGPTLDAATTVQATLVGRISELSTNITRLQTLDTTPGKWIRVASPPAAASGPGLPMMLGLGALVGVAIGLLAAWVRLVFDPTARSEGDVVRALRAPVLGTLPRSKGGPLLAVDHADPRLAEEFRSVAFRLAYDQRFAEHRRLLVVAPRGGGDTAASVAVNLSASFAEMGMEVLLIEADLRTPGLSARLRAADGSRPGWARSPHLSEGGWPAGLQVPIDAGESGSFDLVPGRRVRNVARALTSSAASRLFAEADAPGAAVIVLAPAVLTYADALALADRIDGVLVVADPHAVHRADLDRVRQLISGAGSTVLGAVLHTSPGRGWWARRSRRAARKRNAAAARSEAAAPAAAPAAGTASAPEGGVTVATAATARTSLPSGDDTPAPTTDTIPLRTVTR</sequence>
<dbReference type="InterPro" id="IPR027417">
    <property type="entry name" value="P-loop_NTPase"/>
</dbReference>
<evidence type="ECO:0000313" key="6">
    <source>
        <dbReference type="Proteomes" id="UP000198280"/>
    </source>
</evidence>
<dbReference type="Proteomes" id="UP000198280">
    <property type="component" value="Unassembled WGS sequence"/>
</dbReference>
<evidence type="ECO:0000256" key="3">
    <source>
        <dbReference type="SAM" id="MobiDB-lite"/>
    </source>
</evidence>
<name>A0A238ZIV0_9ACTN</name>
<keyword evidence="4" id="KW-1133">Transmembrane helix</keyword>
<proteinExistence type="predicted"/>
<dbReference type="SUPFAM" id="SSF52540">
    <property type="entry name" value="P-loop containing nucleoside triphosphate hydrolases"/>
    <property type="match status" value="1"/>
</dbReference>
<dbReference type="CDD" id="cd05387">
    <property type="entry name" value="BY-kinase"/>
    <property type="match status" value="1"/>
</dbReference>
<evidence type="ECO:0000313" key="5">
    <source>
        <dbReference type="EMBL" id="SNR82634.1"/>
    </source>
</evidence>
<feature type="transmembrane region" description="Helical" evidence="4">
    <location>
        <begin position="36"/>
        <end position="56"/>
    </location>
</feature>
<keyword evidence="1" id="KW-0547">Nucleotide-binding</keyword>
<dbReference type="PANTHER" id="PTHR32309">
    <property type="entry name" value="TYROSINE-PROTEIN KINASE"/>
    <property type="match status" value="1"/>
</dbReference>
<feature type="region of interest" description="Disordered" evidence="3">
    <location>
        <begin position="1"/>
        <end position="22"/>
    </location>
</feature>
<dbReference type="EMBL" id="FZOF01000001">
    <property type="protein sequence ID" value="SNR82634.1"/>
    <property type="molecule type" value="Genomic_DNA"/>
</dbReference>
<keyword evidence="4" id="KW-0812">Transmembrane</keyword>
<protein>
    <submittedName>
        <fullName evidence="5">Chain length determinant protein</fullName>
    </submittedName>
</protein>
<reference evidence="5 6" key="1">
    <citation type="submission" date="2017-06" db="EMBL/GenBank/DDBJ databases">
        <authorList>
            <person name="Kim H.J."/>
            <person name="Triplett B.A."/>
        </authorList>
    </citation>
    <scope>NUCLEOTIDE SEQUENCE [LARGE SCALE GENOMIC DNA]</scope>
    <source>
        <strain evidence="5 6">CGMCC 4.1858</strain>
    </source>
</reference>
<dbReference type="AlphaFoldDB" id="A0A238ZIV0"/>
<keyword evidence="4" id="KW-0472">Membrane</keyword>
<dbReference type="InterPro" id="IPR050445">
    <property type="entry name" value="Bact_polysacc_biosynth/exp"/>
</dbReference>
<feature type="compositionally biased region" description="Low complexity" evidence="3">
    <location>
        <begin position="537"/>
        <end position="590"/>
    </location>
</feature>
<accession>A0A238ZIV0</accession>
<keyword evidence="6" id="KW-1185">Reference proteome</keyword>
<dbReference type="PANTHER" id="PTHR32309:SF31">
    <property type="entry name" value="CAPSULAR EXOPOLYSACCHARIDE FAMILY"/>
    <property type="match status" value="1"/>
</dbReference>
<keyword evidence="2" id="KW-0067">ATP-binding</keyword>
<evidence type="ECO:0000256" key="1">
    <source>
        <dbReference type="ARBA" id="ARBA00022741"/>
    </source>
</evidence>
<evidence type="ECO:0000256" key="2">
    <source>
        <dbReference type="ARBA" id="ARBA00022840"/>
    </source>
</evidence>
<evidence type="ECO:0000256" key="4">
    <source>
        <dbReference type="SAM" id="Phobius"/>
    </source>
</evidence>
<dbReference type="InterPro" id="IPR005702">
    <property type="entry name" value="Wzc-like_C"/>
</dbReference>
<dbReference type="Gene3D" id="3.40.50.300">
    <property type="entry name" value="P-loop containing nucleotide triphosphate hydrolases"/>
    <property type="match status" value="1"/>
</dbReference>
<feature type="region of interest" description="Disordered" evidence="3">
    <location>
        <begin position="534"/>
        <end position="596"/>
    </location>
</feature>
<feature type="compositionally biased region" description="Polar residues" evidence="3">
    <location>
        <begin position="1"/>
        <end position="17"/>
    </location>
</feature>
<feature type="transmembrane region" description="Helical" evidence="4">
    <location>
        <begin position="254"/>
        <end position="275"/>
    </location>
</feature>
<gene>
    <name evidence="5" type="ORF">SAMN05216252_101275</name>
</gene>
<organism evidence="5 6">
    <name type="scientific">Actinacidiphila glaucinigra</name>
    <dbReference type="NCBI Taxonomy" id="235986"/>
    <lineage>
        <taxon>Bacteria</taxon>
        <taxon>Bacillati</taxon>
        <taxon>Actinomycetota</taxon>
        <taxon>Actinomycetes</taxon>
        <taxon>Kitasatosporales</taxon>
        <taxon>Streptomycetaceae</taxon>
        <taxon>Actinacidiphila</taxon>
    </lineage>
</organism>